<organism evidence="2 3">
    <name type="scientific">Paranoxybacillus vitaminiphilus</name>
    <dbReference type="NCBI Taxonomy" id="581036"/>
    <lineage>
        <taxon>Bacteria</taxon>
        <taxon>Bacillati</taxon>
        <taxon>Bacillota</taxon>
        <taxon>Bacilli</taxon>
        <taxon>Bacillales</taxon>
        <taxon>Anoxybacillaceae</taxon>
        <taxon>Paranoxybacillus</taxon>
    </lineage>
</organism>
<protein>
    <submittedName>
        <fullName evidence="2">Diguanylate cyclase (GGDEF)-like protein</fullName>
    </submittedName>
</protein>
<dbReference type="SUPFAM" id="SSF55781">
    <property type="entry name" value="GAF domain-like"/>
    <property type="match status" value="2"/>
</dbReference>
<dbReference type="PANTHER" id="PTHR45138">
    <property type="entry name" value="REGULATORY COMPONENTS OF SENSORY TRANSDUCTION SYSTEM"/>
    <property type="match status" value="1"/>
</dbReference>
<proteinExistence type="predicted"/>
<dbReference type="Gene3D" id="3.30.450.40">
    <property type="match status" value="2"/>
</dbReference>
<reference evidence="2 3" key="1">
    <citation type="submission" date="2018-06" db="EMBL/GenBank/DDBJ databases">
        <title>Genomic Encyclopedia of Type Strains, Phase III (KMG-III): the genomes of soil and plant-associated and newly described type strains.</title>
        <authorList>
            <person name="Whitman W."/>
        </authorList>
    </citation>
    <scope>NUCLEOTIDE SEQUENCE [LARGE SCALE GENOMIC DNA]</scope>
    <source>
        <strain evidence="2 3">CGMCC 1.8979</strain>
    </source>
</reference>
<accession>A0A327YLC9</accession>
<name>A0A327YLC9_9BACL</name>
<dbReference type="Proteomes" id="UP000248555">
    <property type="component" value="Unassembled WGS sequence"/>
</dbReference>
<dbReference type="InterPro" id="IPR000160">
    <property type="entry name" value="GGDEF_dom"/>
</dbReference>
<comment type="caution">
    <text evidence="2">The sequence shown here is derived from an EMBL/GenBank/DDBJ whole genome shotgun (WGS) entry which is preliminary data.</text>
</comment>
<gene>
    <name evidence="2" type="ORF">B0I26_103177</name>
</gene>
<dbReference type="FunFam" id="3.30.70.270:FF:000001">
    <property type="entry name" value="Diguanylate cyclase domain protein"/>
    <property type="match status" value="1"/>
</dbReference>
<dbReference type="Gene3D" id="3.30.70.270">
    <property type="match status" value="1"/>
</dbReference>
<keyword evidence="3" id="KW-1185">Reference proteome</keyword>
<dbReference type="GO" id="GO:0043709">
    <property type="term" value="P:cell adhesion involved in single-species biofilm formation"/>
    <property type="evidence" value="ECO:0007669"/>
    <property type="project" value="TreeGrafter"/>
</dbReference>
<evidence type="ECO:0000259" key="1">
    <source>
        <dbReference type="PROSITE" id="PS50887"/>
    </source>
</evidence>
<dbReference type="InterPro" id="IPR043128">
    <property type="entry name" value="Rev_trsase/Diguanyl_cyclase"/>
</dbReference>
<dbReference type="GO" id="GO:1902201">
    <property type="term" value="P:negative regulation of bacterial-type flagellum-dependent cell motility"/>
    <property type="evidence" value="ECO:0007669"/>
    <property type="project" value="TreeGrafter"/>
</dbReference>
<feature type="domain" description="GGDEF" evidence="1">
    <location>
        <begin position="492"/>
        <end position="620"/>
    </location>
</feature>
<dbReference type="PROSITE" id="PS50887">
    <property type="entry name" value="GGDEF"/>
    <property type="match status" value="1"/>
</dbReference>
<dbReference type="InterPro" id="IPR029787">
    <property type="entry name" value="Nucleotide_cyclase"/>
</dbReference>
<evidence type="ECO:0000313" key="2">
    <source>
        <dbReference type="EMBL" id="RAK21222.1"/>
    </source>
</evidence>
<sequence>MNQNMEVQKGKLYRSFKEKFFDWFLTYDDYEEFSKVVLNLLLLVKQELMVKEVSFFMFDPLKNVFFLEVTTAEKEHLINSAISYDVFKSENGAELPLKIRESSSGLTIELLLRTKGELLGVLQLLNNENERFSERFLLKIREDFILLFDKMKNLSRGLSEEKRYERLHRLTAKIHSSMKINNVLEEVIRTLQEIYPSFTFHLLLSHDNQNHDNLPIKMLAFEGDEENMAAMQAYVTGQIQIEDAVKPQCSIIYAPIKGVQGVYGVLEIIAPHIKMFPKNEINFISLLANTAGSALENAKLYEQSKRLIADLQLINETMHRLNTNLRFQDALEFMVEQIKRSFGAEEVGFLLFDEQRKRVLPGSTPFFHSSESKSYIDFVVKRIQNEREIVFLGNVEIDSSSFVPAFRSLMAVPMVQSSVLKGIAIVLHREPYYFTFEMYKLLQSLIHHSTLVFTNAMLREELERLVVTDRLTNLYARHYLDEQITRSMQQDSYGSFILVDIDNFKAINDTYGHQVGDEVLIQVADVIKENIRESDIGARWGGEELAVYLPRASLTVGISVANRLVEKVRKQTNPQVTISCGVSYWEKNRTDSMRELFKRADEALYTAKKTGKNCVVVHDYQQQYKV</sequence>
<dbReference type="InterPro" id="IPR029016">
    <property type="entry name" value="GAF-like_dom_sf"/>
</dbReference>
<dbReference type="Pfam" id="PF00990">
    <property type="entry name" value="GGDEF"/>
    <property type="match status" value="1"/>
</dbReference>
<dbReference type="SMART" id="SM00267">
    <property type="entry name" value="GGDEF"/>
    <property type="match status" value="1"/>
</dbReference>
<dbReference type="AlphaFoldDB" id="A0A327YLC9"/>
<dbReference type="CDD" id="cd01949">
    <property type="entry name" value="GGDEF"/>
    <property type="match status" value="1"/>
</dbReference>
<dbReference type="InterPro" id="IPR050469">
    <property type="entry name" value="Diguanylate_Cyclase"/>
</dbReference>
<dbReference type="EMBL" id="QLMH01000003">
    <property type="protein sequence ID" value="RAK21222.1"/>
    <property type="molecule type" value="Genomic_DNA"/>
</dbReference>
<dbReference type="PANTHER" id="PTHR45138:SF9">
    <property type="entry name" value="DIGUANYLATE CYCLASE DGCM-RELATED"/>
    <property type="match status" value="1"/>
</dbReference>
<dbReference type="GO" id="GO:0052621">
    <property type="term" value="F:diguanylate cyclase activity"/>
    <property type="evidence" value="ECO:0007669"/>
    <property type="project" value="TreeGrafter"/>
</dbReference>
<evidence type="ECO:0000313" key="3">
    <source>
        <dbReference type="Proteomes" id="UP000248555"/>
    </source>
</evidence>
<dbReference type="NCBIfam" id="TIGR00254">
    <property type="entry name" value="GGDEF"/>
    <property type="match status" value="1"/>
</dbReference>
<dbReference type="GO" id="GO:0005886">
    <property type="term" value="C:plasma membrane"/>
    <property type="evidence" value="ECO:0007669"/>
    <property type="project" value="TreeGrafter"/>
</dbReference>
<dbReference type="SUPFAM" id="SSF55073">
    <property type="entry name" value="Nucleotide cyclase"/>
    <property type="match status" value="1"/>
</dbReference>